<evidence type="ECO:0000313" key="2">
    <source>
        <dbReference type="EMBL" id="CEM33415.1"/>
    </source>
</evidence>
<evidence type="ECO:0000256" key="1">
    <source>
        <dbReference type="SAM" id="MobiDB-lite"/>
    </source>
</evidence>
<dbReference type="EMBL" id="CDMZ01001491">
    <property type="protein sequence ID" value="CEM33415.1"/>
    <property type="molecule type" value="Genomic_DNA"/>
</dbReference>
<organism evidence="2">
    <name type="scientific">Chromera velia CCMP2878</name>
    <dbReference type="NCBI Taxonomy" id="1169474"/>
    <lineage>
        <taxon>Eukaryota</taxon>
        <taxon>Sar</taxon>
        <taxon>Alveolata</taxon>
        <taxon>Colpodellida</taxon>
        <taxon>Chromeraceae</taxon>
        <taxon>Chromera</taxon>
    </lineage>
</organism>
<gene>
    <name evidence="2" type="ORF">Cvel_5130</name>
</gene>
<dbReference type="VEuPathDB" id="CryptoDB:Cvel_5130"/>
<feature type="region of interest" description="Disordered" evidence="1">
    <location>
        <begin position="171"/>
        <end position="202"/>
    </location>
</feature>
<name>A0A0G4GS12_9ALVE</name>
<feature type="compositionally biased region" description="Polar residues" evidence="1">
    <location>
        <begin position="173"/>
        <end position="183"/>
    </location>
</feature>
<accession>A0A0G4GS12</accession>
<proteinExistence type="predicted"/>
<reference evidence="2" key="1">
    <citation type="submission" date="2014-11" db="EMBL/GenBank/DDBJ databases">
        <authorList>
            <person name="Otto D Thomas"/>
            <person name="Naeem Raeece"/>
        </authorList>
    </citation>
    <scope>NUCLEOTIDE SEQUENCE</scope>
</reference>
<dbReference type="AlphaFoldDB" id="A0A0G4GS12"/>
<protein>
    <submittedName>
        <fullName evidence="2">Uncharacterized protein</fullName>
    </submittedName>
</protein>
<sequence length="295" mass="33164">MARTDPCGWQLFESSVSKLLSRVCDVDSHTDSLTGETKKRLPGETVRLIKGRGQFTDQTDKRRHMKADVFLKCRSGAKLHGECKFYRKAKISSGEVAKYLQDLQQYRTKPSTRRVFFIAEESLLTRPAEDMRVSNNILVVSLRHVAGSVVHPSVLQWNERVITKWFPDMVRPSSASSHESNPPTASPHKVRPPTTSPLVSEQPEAFPLSQLSKTRCEGAKAAGISLLEDMEKEKGGRCSDRGTEGWRWEKTREDKCVEALERQKHMEKPDVGVPLSVLGRRRAESSGVCCRRCGA</sequence>